<evidence type="ECO:0000256" key="1">
    <source>
        <dbReference type="ARBA" id="ARBA00007835"/>
    </source>
</evidence>
<sequence length="527" mass="60645">MDYDTEDYYEYLSACREKGSNTLHTNSGGRCEKGIQVALGRFRNAVNETGWGILEVETFSGENEITQAFAAGLVEGILTRQLITYHFRNTVEEMCDSGGKFCMKLFDYLSKNLEWIKRTVSKRTKMDIYWNQVNLTFAQLTGINYGYLKKTSTIYKPITSFEVTPIYMLQLAGEFIDLGKNKSDADHCSGLVKLAPGNADLFVAHVSMSGYETMNRILKVYKFAFDKEEVPGYATSFSSYPGSLASLDDFVLSSSGLAVIETTINIFNQSLYDTIRTDGQLHCWIRSIIATKLANTAKEWVQIFARYNSGTYNNQWSVVDYKLFKPNEELPTNNLLWILEQIPGLVIAHDMTWFLKNYTYWPSFNIPYFKIISERSGFMQKGQLSDWYKWESCPRAKIFKRDHHKVINLDSLQKLMRYNDYKHEKFSKCKCIPPYSAEASISTRGDLNPPNGTYEISAMGHRNHGSIDYKGTNYQLFKNLRFKAWGGPTYDPLPVFSWATTDIQAKHYGQPTVWQFEEMETQWETTP</sequence>
<proteinExistence type="inferred from homology"/>
<dbReference type="Pfam" id="PF04916">
    <property type="entry name" value="Phospholip_B"/>
    <property type="match status" value="1"/>
</dbReference>
<name>A0A0R3RHQ1_9BILA</name>
<evidence type="ECO:0000256" key="3">
    <source>
        <dbReference type="ARBA" id="ARBA00022801"/>
    </source>
</evidence>
<accession>A0A0R3RHQ1</accession>
<dbReference type="PANTHER" id="PTHR12370">
    <property type="entry name" value="PHOSPHOLIPASE B-RELATED"/>
    <property type="match status" value="1"/>
</dbReference>
<dbReference type="InterPro" id="IPR007000">
    <property type="entry name" value="PLipase_B-like"/>
</dbReference>
<dbReference type="WBParaSite" id="EEL_0000098801-mRNA-1">
    <property type="protein sequence ID" value="EEL_0000098801-mRNA-1"/>
    <property type="gene ID" value="EEL_0000098801"/>
</dbReference>
<evidence type="ECO:0000313" key="8">
    <source>
        <dbReference type="Proteomes" id="UP000050640"/>
    </source>
</evidence>
<dbReference type="Proteomes" id="UP000050640">
    <property type="component" value="Unplaced"/>
</dbReference>
<dbReference type="GO" id="GO:0009395">
    <property type="term" value="P:phospholipid catabolic process"/>
    <property type="evidence" value="ECO:0007669"/>
    <property type="project" value="TreeGrafter"/>
</dbReference>
<keyword evidence="2" id="KW-0732">Signal</keyword>
<comment type="function">
    <text evidence="7">Putative phospholipase.</text>
</comment>
<dbReference type="PANTHER" id="PTHR12370:SF8">
    <property type="entry name" value="PHOSPHOLIPASE B-LIKE 3-RELATED"/>
    <property type="match status" value="1"/>
</dbReference>
<reference evidence="9" key="1">
    <citation type="submission" date="2017-02" db="UniProtKB">
        <authorList>
            <consortium name="WormBaseParasite"/>
        </authorList>
    </citation>
    <scope>IDENTIFICATION</scope>
</reference>
<comment type="similarity">
    <text evidence="1 7">Belongs to the phospholipase B-like family.</text>
</comment>
<keyword evidence="3 7" id="KW-0378">Hydrolase</keyword>
<dbReference type="GO" id="GO:0005576">
    <property type="term" value="C:extracellular region"/>
    <property type="evidence" value="ECO:0007669"/>
    <property type="project" value="TreeGrafter"/>
</dbReference>
<organism evidence="8 9">
    <name type="scientific">Elaeophora elaphi</name>
    <dbReference type="NCBI Taxonomy" id="1147741"/>
    <lineage>
        <taxon>Eukaryota</taxon>
        <taxon>Metazoa</taxon>
        <taxon>Ecdysozoa</taxon>
        <taxon>Nematoda</taxon>
        <taxon>Chromadorea</taxon>
        <taxon>Rhabditida</taxon>
        <taxon>Spirurina</taxon>
        <taxon>Spiruromorpha</taxon>
        <taxon>Filarioidea</taxon>
        <taxon>Onchocercidae</taxon>
        <taxon>Elaeophora</taxon>
    </lineage>
</organism>
<dbReference type="STRING" id="1147741.A0A0R3RHQ1"/>
<dbReference type="AlphaFoldDB" id="A0A0R3RHQ1"/>
<keyword evidence="8" id="KW-1185">Reference proteome</keyword>
<evidence type="ECO:0000256" key="5">
    <source>
        <dbReference type="ARBA" id="ARBA00023098"/>
    </source>
</evidence>
<dbReference type="Gene3D" id="3.60.60.30">
    <property type="match status" value="1"/>
</dbReference>
<protein>
    <recommendedName>
        <fullName evidence="7">Phospholipase B-like</fullName>
        <ecNumber evidence="7">3.1.1.-</ecNumber>
    </recommendedName>
</protein>
<evidence type="ECO:0000256" key="2">
    <source>
        <dbReference type="ARBA" id="ARBA00022729"/>
    </source>
</evidence>
<keyword evidence="5 7" id="KW-0443">Lipid metabolism</keyword>
<evidence type="ECO:0000256" key="7">
    <source>
        <dbReference type="RuleBase" id="RU364138"/>
    </source>
</evidence>
<dbReference type="EC" id="3.1.1.-" evidence="7"/>
<keyword evidence="4 7" id="KW-0442">Lipid degradation</keyword>
<keyword evidence="6" id="KW-0325">Glycoprotein</keyword>
<evidence type="ECO:0000256" key="4">
    <source>
        <dbReference type="ARBA" id="ARBA00022963"/>
    </source>
</evidence>
<evidence type="ECO:0000313" key="9">
    <source>
        <dbReference type="WBParaSite" id="EEL_0000098801-mRNA-1"/>
    </source>
</evidence>
<evidence type="ECO:0000256" key="6">
    <source>
        <dbReference type="ARBA" id="ARBA00023180"/>
    </source>
</evidence>
<dbReference type="GO" id="GO:0004620">
    <property type="term" value="F:phospholipase activity"/>
    <property type="evidence" value="ECO:0007669"/>
    <property type="project" value="InterPro"/>
</dbReference>